<dbReference type="RefSeq" id="XP_001548302.1">
    <property type="nucleotide sequence ID" value="XM_001548252.2"/>
</dbReference>
<reference evidence="2 3" key="2">
    <citation type="journal article" date="2012" name="Eukaryot. Cell">
        <title>Genome update of Botrytis cinerea strains B05.10 and T4.</title>
        <authorList>
            <person name="Staats M."/>
            <person name="van Kan J.A."/>
        </authorList>
    </citation>
    <scope>NUCLEOTIDE SEQUENCE [LARGE SCALE GENOMIC DNA]</scope>
    <source>
        <strain evidence="2 3">B05.10</strain>
    </source>
</reference>
<dbReference type="EMBL" id="CP009815">
    <property type="protein sequence ID" value="ATZ55381.1"/>
    <property type="molecule type" value="Genomic_DNA"/>
</dbReference>
<dbReference type="AlphaFoldDB" id="A0A384JXY0"/>
<feature type="compositionally biased region" description="Acidic residues" evidence="1">
    <location>
        <begin position="146"/>
        <end position="157"/>
    </location>
</feature>
<feature type="region of interest" description="Disordered" evidence="1">
    <location>
        <begin position="140"/>
        <end position="269"/>
    </location>
</feature>
<feature type="compositionally biased region" description="Acidic residues" evidence="1">
    <location>
        <begin position="75"/>
        <end position="91"/>
    </location>
</feature>
<feature type="region of interest" description="Disordered" evidence="1">
    <location>
        <begin position="376"/>
        <end position="396"/>
    </location>
</feature>
<reference evidence="2 3" key="1">
    <citation type="journal article" date="2011" name="PLoS Genet.">
        <title>Genomic analysis of the necrotrophic fungal pathogens Sclerotinia sclerotiorum and Botrytis cinerea.</title>
        <authorList>
            <person name="Amselem J."/>
            <person name="Cuomo C.A."/>
            <person name="van Kan J.A."/>
            <person name="Viaud M."/>
            <person name="Benito E.P."/>
            <person name="Couloux A."/>
            <person name="Coutinho P.M."/>
            <person name="de Vries R.P."/>
            <person name="Dyer P.S."/>
            <person name="Fillinger S."/>
            <person name="Fournier E."/>
            <person name="Gout L."/>
            <person name="Hahn M."/>
            <person name="Kohn L."/>
            <person name="Lapalu N."/>
            <person name="Plummer K.M."/>
            <person name="Pradier J.M."/>
            <person name="Quevillon E."/>
            <person name="Sharon A."/>
            <person name="Simon A."/>
            <person name="ten Have A."/>
            <person name="Tudzynski B."/>
            <person name="Tudzynski P."/>
            <person name="Wincker P."/>
            <person name="Andrew M."/>
            <person name="Anthouard V."/>
            <person name="Beever R.E."/>
            <person name="Beffa R."/>
            <person name="Benoit I."/>
            <person name="Bouzid O."/>
            <person name="Brault B."/>
            <person name="Chen Z."/>
            <person name="Choquer M."/>
            <person name="Collemare J."/>
            <person name="Cotton P."/>
            <person name="Danchin E.G."/>
            <person name="Da Silva C."/>
            <person name="Gautier A."/>
            <person name="Giraud C."/>
            <person name="Giraud T."/>
            <person name="Gonzalez C."/>
            <person name="Grossetete S."/>
            <person name="Guldener U."/>
            <person name="Henrissat B."/>
            <person name="Howlett B.J."/>
            <person name="Kodira C."/>
            <person name="Kretschmer M."/>
            <person name="Lappartient A."/>
            <person name="Leroch M."/>
            <person name="Levis C."/>
            <person name="Mauceli E."/>
            <person name="Neuveglise C."/>
            <person name="Oeser B."/>
            <person name="Pearson M."/>
            <person name="Poulain J."/>
            <person name="Poussereau N."/>
            <person name="Quesneville H."/>
            <person name="Rascle C."/>
            <person name="Schumacher J."/>
            <person name="Segurens B."/>
            <person name="Sexton A."/>
            <person name="Silva E."/>
            <person name="Sirven C."/>
            <person name="Soanes D.M."/>
            <person name="Talbot N.J."/>
            <person name="Templeton M."/>
            <person name="Yandava C."/>
            <person name="Yarden O."/>
            <person name="Zeng Q."/>
            <person name="Rollins J.A."/>
            <person name="Lebrun M.H."/>
            <person name="Dickman M."/>
        </authorList>
    </citation>
    <scope>NUCLEOTIDE SEQUENCE [LARGE SCALE GENOMIC DNA]</scope>
    <source>
        <strain evidence="2 3">B05.10</strain>
    </source>
</reference>
<dbReference type="OMA" id="AESDYGH"/>
<feature type="compositionally biased region" description="Acidic residues" evidence="1">
    <location>
        <begin position="408"/>
        <end position="418"/>
    </location>
</feature>
<feature type="compositionally biased region" description="Acidic residues" evidence="1">
    <location>
        <begin position="42"/>
        <end position="54"/>
    </location>
</feature>
<evidence type="ECO:0000313" key="2">
    <source>
        <dbReference type="EMBL" id="ATZ55381.1"/>
    </source>
</evidence>
<feature type="region of interest" description="Disordered" evidence="1">
    <location>
        <begin position="481"/>
        <end position="533"/>
    </location>
</feature>
<proteinExistence type="predicted"/>
<accession>A0A384JXY0</accession>
<dbReference type="GeneID" id="5428762"/>
<dbReference type="VEuPathDB" id="FungiDB:Bcin11g06370"/>
<protein>
    <submittedName>
        <fullName evidence="2">Uncharacterized protein</fullName>
    </submittedName>
</protein>
<dbReference type="Proteomes" id="UP000001798">
    <property type="component" value="Chromosome 11"/>
</dbReference>
<sequence length="533" mass="58999">MSRNTQGQSFKTPPKIKLKLKNSKKVADYSSDSSYAAVDLISDSEDNDSDDEPDVFGGTGGSRIEKYEEAAMFESAEEDDDLETVEEDTDVQDTPRATMKFEEWEGFDDSAEELVDNPKFFEDNMIEEYKIRSNGDLKRVNKFTDDDTDSSISDDEDMWHPDLFDTETSAQGPFLSADALPPRIARGLEDDTYNDDDHGSDPDLEWGNENNESDDSGESDSDESDASGYQSDLSDVSGGDTTDDEDWRENRPEIDASTPRGNSPAPPPCLGFRIQRKKGQPDVITWYHNTDVPFVILDEHGKDLLMYSSDPTRLQDISSPSPLRNGSMEQYNPVLSNQANIMMSAVSDTPSEFGSYHTGNPEAFFENSVFMNENAVRPTSSSSYDDSDDQNEPLDWGDLLHMDEALDEEQGESVDDLAETPSSTPARPTTSDGLHPLLVHLDKNTNVGAFRLNRQNENLINSNTVSKDALAFGTSTIKGVKNGHLDSLTSSLTPRRKPKTLMPSSPAGDVANRKRKSNGASQGRQHKRSRSNA</sequence>
<keyword evidence="3" id="KW-1185">Reference proteome</keyword>
<evidence type="ECO:0000313" key="3">
    <source>
        <dbReference type="Proteomes" id="UP000001798"/>
    </source>
</evidence>
<feature type="compositionally biased region" description="Basic residues" evidence="1">
    <location>
        <begin position="524"/>
        <end position="533"/>
    </location>
</feature>
<organism evidence="2 3">
    <name type="scientific">Botryotinia fuckeliana (strain B05.10)</name>
    <name type="common">Noble rot fungus</name>
    <name type="synonym">Botrytis cinerea</name>
    <dbReference type="NCBI Taxonomy" id="332648"/>
    <lineage>
        <taxon>Eukaryota</taxon>
        <taxon>Fungi</taxon>
        <taxon>Dikarya</taxon>
        <taxon>Ascomycota</taxon>
        <taxon>Pezizomycotina</taxon>
        <taxon>Leotiomycetes</taxon>
        <taxon>Helotiales</taxon>
        <taxon>Sclerotiniaceae</taxon>
        <taxon>Botrytis</taxon>
    </lineage>
</organism>
<feature type="region of interest" description="Disordered" evidence="1">
    <location>
        <begin position="40"/>
        <end position="96"/>
    </location>
</feature>
<name>A0A384JXY0_BOTFB</name>
<feature type="compositionally biased region" description="Acidic residues" evidence="1">
    <location>
        <begin position="202"/>
        <end position="225"/>
    </location>
</feature>
<feature type="compositionally biased region" description="Low complexity" evidence="1">
    <location>
        <begin position="420"/>
        <end position="431"/>
    </location>
</feature>
<dbReference type="OrthoDB" id="5399183at2759"/>
<evidence type="ECO:0000256" key="1">
    <source>
        <dbReference type="SAM" id="MobiDB-lite"/>
    </source>
</evidence>
<feature type="region of interest" description="Disordered" evidence="1">
    <location>
        <begin position="408"/>
        <end position="436"/>
    </location>
</feature>
<gene>
    <name evidence="2" type="ORF">BCIN_11g06370</name>
</gene>
<reference evidence="2 3" key="3">
    <citation type="journal article" date="2017" name="Mol. Plant Pathol.">
        <title>A gapless genome sequence of the fungus Botrytis cinerea.</title>
        <authorList>
            <person name="Van Kan J.A."/>
            <person name="Stassen J.H."/>
            <person name="Mosbach A."/>
            <person name="Van Der Lee T.A."/>
            <person name="Faino L."/>
            <person name="Farmer A.D."/>
            <person name="Papasotiriou D.G."/>
            <person name="Zhou S."/>
            <person name="Seidl M.F."/>
            <person name="Cottam E."/>
            <person name="Edel D."/>
            <person name="Hahn M."/>
            <person name="Schwartz D.C."/>
            <person name="Dietrich R.A."/>
            <person name="Widdison S."/>
            <person name="Scalliet G."/>
        </authorList>
    </citation>
    <scope>NUCLEOTIDE SEQUENCE [LARGE SCALE GENOMIC DNA]</scope>
    <source>
        <strain evidence="2 3">B05.10</strain>
    </source>
</reference>